<protein>
    <submittedName>
        <fullName evidence="1">Uncharacterized protein</fullName>
    </submittedName>
</protein>
<keyword evidence="2" id="KW-1185">Reference proteome</keyword>
<dbReference type="Proteomes" id="UP000800097">
    <property type="component" value="Unassembled WGS sequence"/>
</dbReference>
<organism evidence="1 2">
    <name type="scientific">Westerdykella ornata</name>
    <dbReference type="NCBI Taxonomy" id="318751"/>
    <lineage>
        <taxon>Eukaryota</taxon>
        <taxon>Fungi</taxon>
        <taxon>Dikarya</taxon>
        <taxon>Ascomycota</taxon>
        <taxon>Pezizomycotina</taxon>
        <taxon>Dothideomycetes</taxon>
        <taxon>Pleosporomycetidae</taxon>
        <taxon>Pleosporales</taxon>
        <taxon>Sporormiaceae</taxon>
        <taxon>Westerdykella</taxon>
    </lineage>
</organism>
<dbReference type="AlphaFoldDB" id="A0A6A6JJV0"/>
<evidence type="ECO:0000313" key="1">
    <source>
        <dbReference type="EMBL" id="KAF2276403.1"/>
    </source>
</evidence>
<accession>A0A6A6JJV0</accession>
<dbReference type="GeneID" id="54551529"/>
<evidence type="ECO:0000313" key="2">
    <source>
        <dbReference type="Proteomes" id="UP000800097"/>
    </source>
</evidence>
<name>A0A6A6JJV0_WESOR</name>
<dbReference type="OrthoDB" id="4220319at2759"/>
<gene>
    <name evidence="1" type="ORF">EI97DRAFT_433240</name>
</gene>
<dbReference type="EMBL" id="ML986493">
    <property type="protein sequence ID" value="KAF2276403.1"/>
    <property type="molecule type" value="Genomic_DNA"/>
</dbReference>
<proteinExistence type="predicted"/>
<sequence length="100" mass="10983">MSGGSDVVAETLASFKVRQIFRLVLSLVATVNFPLTDTTPQSVHATDPAFEKIIAGRGFKINPLDISPADPELSRTLTEEVCHFNFLFRGTVRYSLLPVC</sequence>
<dbReference type="RefSeq" id="XP_033653942.1">
    <property type="nucleotide sequence ID" value="XM_033798354.1"/>
</dbReference>
<reference evidence="1" key="1">
    <citation type="journal article" date="2020" name="Stud. Mycol.">
        <title>101 Dothideomycetes genomes: a test case for predicting lifestyles and emergence of pathogens.</title>
        <authorList>
            <person name="Haridas S."/>
            <person name="Albert R."/>
            <person name="Binder M."/>
            <person name="Bloem J."/>
            <person name="Labutti K."/>
            <person name="Salamov A."/>
            <person name="Andreopoulos B."/>
            <person name="Baker S."/>
            <person name="Barry K."/>
            <person name="Bills G."/>
            <person name="Bluhm B."/>
            <person name="Cannon C."/>
            <person name="Castanera R."/>
            <person name="Culley D."/>
            <person name="Daum C."/>
            <person name="Ezra D."/>
            <person name="Gonzalez J."/>
            <person name="Henrissat B."/>
            <person name="Kuo A."/>
            <person name="Liang C."/>
            <person name="Lipzen A."/>
            <person name="Lutzoni F."/>
            <person name="Magnuson J."/>
            <person name="Mondo S."/>
            <person name="Nolan M."/>
            <person name="Ohm R."/>
            <person name="Pangilinan J."/>
            <person name="Park H.-J."/>
            <person name="Ramirez L."/>
            <person name="Alfaro M."/>
            <person name="Sun H."/>
            <person name="Tritt A."/>
            <person name="Yoshinaga Y."/>
            <person name="Zwiers L.-H."/>
            <person name="Turgeon B."/>
            <person name="Goodwin S."/>
            <person name="Spatafora J."/>
            <person name="Crous P."/>
            <person name="Grigoriev I."/>
        </authorList>
    </citation>
    <scope>NUCLEOTIDE SEQUENCE</scope>
    <source>
        <strain evidence="1">CBS 379.55</strain>
    </source>
</reference>